<accession>A0A498JJ68</accession>
<keyword evidence="1" id="KW-0472">Membrane</keyword>
<comment type="caution">
    <text evidence="2">The sequence shown here is derived from an EMBL/GenBank/DDBJ whole genome shotgun (WGS) entry which is preliminary data.</text>
</comment>
<name>A0A498JJ68_MALDO</name>
<dbReference type="EMBL" id="RDQH01000332">
    <property type="protein sequence ID" value="RXH95959.1"/>
    <property type="molecule type" value="Genomic_DNA"/>
</dbReference>
<keyword evidence="1" id="KW-1133">Transmembrane helix</keyword>
<proteinExistence type="predicted"/>
<organism evidence="2 3">
    <name type="scientific">Malus domestica</name>
    <name type="common">Apple</name>
    <name type="synonym">Pyrus malus</name>
    <dbReference type="NCBI Taxonomy" id="3750"/>
    <lineage>
        <taxon>Eukaryota</taxon>
        <taxon>Viridiplantae</taxon>
        <taxon>Streptophyta</taxon>
        <taxon>Embryophyta</taxon>
        <taxon>Tracheophyta</taxon>
        <taxon>Spermatophyta</taxon>
        <taxon>Magnoliopsida</taxon>
        <taxon>eudicotyledons</taxon>
        <taxon>Gunneridae</taxon>
        <taxon>Pentapetalae</taxon>
        <taxon>rosids</taxon>
        <taxon>fabids</taxon>
        <taxon>Rosales</taxon>
        <taxon>Rosaceae</taxon>
        <taxon>Amygdaloideae</taxon>
        <taxon>Maleae</taxon>
        <taxon>Malus</taxon>
    </lineage>
</organism>
<keyword evidence="1" id="KW-0812">Transmembrane</keyword>
<evidence type="ECO:0000256" key="1">
    <source>
        <dbReference type="SAM" id="Phobius"/>
    </source>
</evidence>
<keyword evidence="3" id="KW-1185">Reference proteome</keyword>
<evidence type="ECO:0000313" key="2">
    <source>
        <dbReference type="EMBL" id="RXH95959.1"/>
    </source>
</evidence>
<sequence length="127" mass="14752">MIHWLCYRVKVTLVLMGKGLLVGIGMVIHLVIPMIFVENMLHYRQTYRSHSRKIDINRYFSEKGFSIVISKNEGERVTAECFKKLSKEGWHDVIKSGAIRSNGASFKLTLKPTEIVKDKYNLSWLQH</sequence>
<gene>
    <name evidence="2" type="ORF">DVH24_008459</name>
</gene>
<protein>
    <submittedName>
        <fullName evidence="2">Uncharacterized protein</fullName>
    </submittedName>
</protein>
<feature type="transmembrane region" description="Helical" evidence="1">
    <location>
        <begin position="20"/>
        <end position="43"/>
    </location>
</feature>
<evidence type="ECO:0000313" key="3">
    <source>
        <dbReference type="Proteomes" id="UP000290289"/>
    </source>
</evidence>
<dbReference type="Proteomes" id="UP000290289">
    <property type="component" value="Chromosome 6"/>
</dbReference>
<reference evidence="2 3" key="1">
    <citation type="submission" date="2018-10" db="EMBL/GenBank/DDBJ databases">
        <title>A high-quality apple genome assembly.</title>
        <authorList>
            <person name="Hu J."/>
        </authorList>
    </citation>
    <scope>NUCLEOTIDE SEQUENCE [LARGE SCALE GENOMIC DNA]</scope>
    <source>
        <strain evidence="3">cv. HFTH1</strain>
        <tissue evidence="2">Young leaf</tissue>
    </source>
</reference>
<dbReference type="AlphaFoldDB" id="A0A498JJ68"/>